<organism evidence="1 2">
    <name type="scientific">Rhizobium laguerreae</name>
    <dbReference type="NCBI Taxonomy" id="1076926"/>
    <lineage>
        <taxon>Bacteria</taxon>
        <taxon>Pseudomonadati</taxon>
        <taxon>Pseudomonadota</taxon>
        <taxon>Alphaproteobacteria</taxon>
        <taxon>Hyphomicrobiales</taxon>
        <taxon>Rhizobiaceae</taxon>
        <taxon>Rhizobium/Agrobacterium group</taxon>
        <taxon>Rhizobium</taxon>
    </lineage>
</organism>
<protein>
    <submittedName>
        <fullName evidence="1">Uncharacterized protein</fullName>
    </submittedName>
</protein>
<proteinExistence type="predicted"/>
<evidence type="ECO:0000313" key="2">
    <source>
        <dbReference type="Proteomes" id="UP000295021"/>
    </source>
</evidence>
<accession>A0AAX2QLJ2</accession>
<reference evidence="1 2" key="1">
    <citation type="submission" date="2019-03" db="EMBL/GenBank/DDBJ databases">
        <title>Genomic Encyclopedia of Type Strains, Phase IV (KMG-V): Genome sequencing to study the core and pangenomes of soil and plant-associated prokaryotes.</title>
        <authorList>
            <person name="Whitman W."/>
        </authorList>
    </citation>
    <scope>NUCLEOTIDE SEQUENCE [LARGE SCALE GENOMIC DNA]</scope>
    <source>
        <strain evidence="1 2">FB403</strain>
    </source>
</reference>
<dbReference type="EMBL" id="SMBI01000005">
    <property type="protein sequence ID" value="TCU25301.1"/>
    <property type="molecule type" value="Genomic_DNA"/>
</dbReference>
<gene>
    <name evidence="1" type="ORF">EV131_105415</name>
</gene>
<sequence length="79" mass="8885">MKWRQETYRAVLQRGDVDIGAVYPPVGRGHLWRWRIWVTASGHPSAGREANQTKARQHVEGRFQAFLDAAQLAPMGGDA</sequence>
<dbReference type="RefSeq" id="WP_132611411.1">
    <property type="nucleotide sequence ID" value="NZ_SMBI01000005.1"/>
</dbReference>
<name>A0AAX2QLJ2_9HYPH</name>
<comment type="caution">
    <text evidence="1">The sequence shown here is derived from an EMBL/GenBank/DDBJ whole genome shotgun (WGS) entry which is preliminary data.</text>
</comment>
<evidence type="ECO:0000313" key="1">
    <source>
        <dbReference type="EMBL" id="TCU25301.1"/>
    </source>
</evidence>
<dbReference type="AlphaFoldDB" id="A0AAX2QLJ2"/>
<dbReference type="Proteomes" id="UP000295021">
    <property type="component" value="Unassembled WGS sequence"/>
</dbReference>